<feature type="compositionally biased region" description="Polar residues" evidence="2">
    <location>
        <begin position="92"/>
        <end position="104"/>
    </location>
</feature>
<keyword evidence="3" id="KW-1133">Transmembrane helix</keyword>
<keyword evidence="3" id="KW-0812">Transmembrane</keyword>
<sequence>MYADRTSGRKRSVMDRLGSGGASRSRSDGAKRFHRDDGTWRRELYKDSRGTQTSSEPTSRNLQSNQKSQVQQRIEVVKKLPVSDLCEKLSGVPSQRPQLSSTVQVPKPIKEVIKSDKPVQKREPPPTAPPLVIKKVSAPAPEPSPSALPKQSQDKVDASLDSLLKSLDLEKYLINFQAEEIDMKALVYMNEEDMKSLGIPMHLARVAATKPAPASASSLALPSPWPWVRLRRLRELVPAEAAGRLLSSAAGSLIVALASASLVLGDIGVASAFVVSTLRKL</sequence>
<evidence type="ECO:0000259" key="4">
    <source>
        <dbReference type="Pfam" id="PF00536"/>
    </source>
</evidence>
<keyword evidence="3" id="KW-0472">Membrane</keyword>
<dbReference type="PANTHER" id="PTHR10627">
    <property type="entry name" value="SCP160"/>
    <property type="match status" value="1"/>
</dbReference>
<dbReference type="Proteomes" id="UP000604825">
    <property type="component" value="Unassembled WGS sequence"/>
</dbReference>
<evidence type="ECO:0000313" key="6">
    <source>
        <dbReference type="Proteomes" id="UP000604825"/>
    </source>
</evidence>
<feature type="compositionally biased region" description="Polar residues" evidence="2">
    <location>
        <begin position="50"/>
        <end position="71"/>
    </location>
</feature>
<dbReference type="AlphaFoldDB" id="A0A811PRV4"/>
<protein>
    <recommendedName>
        <fullName evidence="4">SAM domain-containing protein</fullName>
    </recommendedName>
</protein>
<feature type="compositionally biased region" description="Basic and acidic residues" evidence="2">
    <location>
        <begin position="25"/>
        <end position="49"/>
    </location>
</feature>
<dbReference type="InterPro" id="IPR001660">
    <property type="entry name" value="SAM"/>
</dbReference>
<keyword evidence="1" id="KW-0677">Repeat</keyword>
<comment type="caution">
    <text evidence="5">The sequence shown here is derived from an EMBL/GenBank/DDBJ whole genome shotgun (WGS) entry which is preliminary data.</text>
</comment>
<organism evidence="5 6">
    <name type="scientific">Miscanthus lutarioriparius</name>
    <dbReference type="NCBI Taxonomy" id="422564"/>
    <lineage>
        <taxon>Eukaryota</taxon>
        <taxon>Viridiplantae</taxon>
        <taxon>Streptophyta</taxon>
        <taxon>Embryophyta</taxon>
        <taxon>Tracheophyta</taxon>
        <taxon>Spermatophyta</taxon>
        <taxon>Magnoliopsida</taxon>
        <taxon>Liliopsida</taxon>
        <taxon>Poales</taxon>
        <taxon>Poaceae</taxon>
        <taxon>PACMAD clade</taxon>
        <taxon>Panicoideae</taxon>
        <taxon>Andropogonodae</taxon>
        <taxon>Andropogoneae</taxon>
        <taxon>Saccharinae</taxon>
        <taxon>Miscanthus</taxon>
    </lineage>
</organism>
<evidence type="ECO:0000313" key="5">
    <source>
        <dbReference type="EMBL" id="CAD6245930.1"/>
    </source>
</evidence>
<accession>A0A811PRV4</accession>
<gene>
    <name evidence="5" type="ORF">NCGR_LOCUS30211</name>
</gene>
<evidence type="ECO:0000256" key="3">
    <source>
        <dbReference type="SAM" id="Phobius"/>
    </source>
</evidence>
<reference evidence="5" key="1">
    <citation type="submission" date="2020-10" db="EMBL/GenBank/DDBJ databases">
        <authorList>
            <person name="Han B."/>
            <person name="Lu T."/>
            <person name="Zhao Q."/>
            <person name="Huang X."/>
            <person name="Zhao Y."/>
        </authorList>
    </citation>
    <scope>NUCLEOTIDE SEQUENCE</scope>
</reference>
<dbReference type="EMBL" id="CAJGYO010000007">
    <property type="protein sequence ID" value="CAD6245930.1"/>
    <property type="molecule type" value="Genomic_DNA"/>
</dbReference>
<dbReference type="Pfam" id="PF00536">
    <property type="entry name" value="SAM_1"/>
    <property type="match status" value="1"/>
</dbReference>
<dbReference type="PANTHER" id="PTHR10627:SF74">
    <property type="entry name" value="OS08G0526500 PROTEIN"/>
    <property type="match status" value="1"/>
</dbReference>
<evidence type="ECO:0000256" key="1">
    <source>
        <dbReference type="ARBA" id="ARBA00022737"/>
    </source>
</evidence>
<name>A0A811PRV4_9POAL</name>
<dbReference type="Gene3D" id="1.10.150.50">
    <property type="entry name" value="Transcription Factor, Ets-1"/>
    <property type="match status" value="1"/>
</dbReference>
<feature type="domain" description="SAM" evidence="4">
    <location>
        <begin position="159"/>
        <end position="199"/>
    </location>
</feature>
<feature type="region of interest" description="Disordered" evidence="2">
    <location>
        <begin position="1"/>
        <end position="71"/>
    </location>
</feature>
<feature type="transmembrane region" description="Helical" evidence="3">
    <location>
        <begin position="253"/>
        <end position="275"/>
    </location>
</feature>
<dbReference type="InterPro" id="IPR013761">
    <property type="entry name" value="SAM/pointed_sf"/>
</dbReference>
<dbReference type="SUPFAM" id="SSF47769">
    <property type="entry name" value="SAM/Pointed domain"/>
    <property type="match status" value="1"/>
</dbReference>
<keyword evidence="6" id="KW-1185">Reference proteome</keyword>
<feature type="compositionally biased region" description="Basic and acidic residues" evidence="2">
    <location>
        <begin position="108"/>
        <end position="124"/>
    </location>
</feature>
<dbReference type="CDD" id="cd09487">
    <property type="entry name" value="SAM_superfamily"/>
    <property type="match status" value="1"/>
</dbReference>
<feature type="region of interest" description="Disordered" evidence="2">
    <location>
        <begin position="89"/>
        <end position="154"/>
    </location>
</feature>
<dbReference type="OrthoDB" id="76949at2759"/>
<proteinExistence type="predicted"/>
<evidence type="ECO:0000256" key="2">
    <source>
        <dbReference type="SAM" id="MobiDB-lite"/>
    </source>
</evidence>